<evidence type="ECO:0000313" key="2">
    <source>
        <dbReference type="Proteomes" id="UP000824220"/>
    </source>
</evidence>
<proteinExistence type="predicted"/>
<dbReference type="Proteomes" id="UP000824220">
    <property type="component" value="Unassembled WGS sequence"/>
</dbReference>
<comment type="caution">
    <text evidence="1">The sequence shown here is derived from an EMBL/GenBank/DDBJ whole genome shotgun (WGS) entry which is preliminary data.</text>
</comment>
<feature type="non-terminal residue" evidence="1">
    <location>
        <position position="1"/>
    </location>
</feature>
<organism evidence="1 2">
    <name type="scientific">Candidatus Microbacterium stercoravium</name>
    <dbReference type="NCBI Taxonomy" id="2838697"/>
    <lineage>
        <taxon>Bacteria</taxon>
        <taxon>Bacillati</taxon>
        <taxon>Actinomycetota</taxon>
        <taxon>Actinomycetes</taxon>
        <taxon>Micrococcales</taxon>
        <taxon>Microbacteriaceae</taxon>
        <taxon>Microbacterium</taxon>
    </lineage>
</organism>
<accession>A0A9D2H5V1</accession>
<gene>
    <name evidence="1" type="ORF">H9800_09740</name>
</gene>
<name>A0A9D2H5V1_9MICO</name>
<reference evidence="1" key="2">
    <citation type="submission" date="2021-04" db="EMBL/GenBank/DDBJ databases">
        <authorList>
            <person name="Gilroy R."/>
        </authorList>
    </citation>
    <scope>NUCLEOTIDE SEQUENCE</scope>
    <source>
        <strain evidence="1">ChiHjej8B7-3636</strain>
    </source>
</reference>
<dbReference type="AlphaFoldDB" id="A0A9D2H5V1"/>
<sequence length="217" mass="24201">AGPVVGIIGHVQGWWSEREELTHKRKLELIEAKARAQALTGGTDPEAVAQSDAKSRAQRIARLLETHDEVSRRWLEYELDAGKLIAFPTMSDGRDPHTAAFLRAKKVADGLRPSSAEARIDAETYAEYRDAVHDFEVAFDVAEQEARRVRASGFTESERQRLDRAQHMLNVAVDQSATAAERQTAYRRVREELDGLIVISNAADAELKRRVAGELEA</sequence>
<reference evidence="1" key="1">
    <citation type="journal article" date="2021" name="PeerJ">
        <title>Extensive microbial diversity within the chicken gut microbiome revealed by metagenomics and culture.</title>
        <authorList>
            <person name="Gilroy R."/>
            <person name="Ravi A."/>
            <person name="Getino M."/>
            <person name="Pursley I."/>
            <person name="Horton D.L."/>
            <person name="Alikhan N.F."/>
            <person name="Baker D."/>
            <person name="Gharbi K."/>
            <person name="Hall N."/>
            <person name="Watson M."/>
            <person name="Adriaenssens E.M."/>
            <person name="Foster-Nyarko E."/>
            <person name="Jarju S."/>
            <person name="Secka A."/>
            <person name="Antonio M."/>
            <person name="Oren A."/>
            <person name="Chaudhuri R.R."/>
            <person name="La Ragione R."/>
            <person name="Hildebrand F."/>
            <person name="Pallen M.J."/>
        </authorList>
    </citation>
    <scope>NUCLEOTIDE SEQUENCE</scope>
    <source>
        <strain evidence="1">ChiHjej8B7-3636</strain>
    </source>
</reference>
<dbReference type="EMBL" id="DXAM01000139">
    <property type="protein sequence ID" value="HJA05123.1"/>
    <property type="molecule type" value="Genomic_DNA"/>
</dbReference>
<protein>
    <submittedName>
        <fullName evidence="1">Uncharacterized protein</fullName>
    </submittedName>
</protein>
<evidence type="ECO:0000313" key="1">
    <source>
        <dbReference type="EMBL" id="HJA05123.1"/>
    </source>
</evidence>